<dbReference type="InterPro" id="IPR014145">
    <property type="entry name" value="LigD_pol_dom"/>
</dbReference>
<evidence type="ECO:0000313" key="3">
    <source>
        <dbReference type="Proteomes" id="UP001244640"/>
    </source>
</evidence>
<protein>
    <submittedName>
        <fullName evidence="2">DNA primase</fullName>
    </submittedName>
</protein>
<comment type="caution">
    <text evidence="2">The sequence shown here is derived from an EMBL/GenBank/DDBJ whole genome shotgun (WGS) entry which is preliminary data.</text>
</comment>
<feature type="domain" description="DNA ligase D polymerase" evidence="1">
    <location>
        <begin position="21"/>
        <end position="142"/>
    </location>
</feature>
<dbReference type="Pfam" id="PF21686">
    <property type="entry name" value="LigD_Prim-Pol"/>
    <property type="match status" value="1"/>
</dbReference>
<evidence type="ECO:0000259" key="1">
    <source>
        <dbReference type="Pfam" id="PF21686"/>
    </source>
</evidence>
<organism evidence="2 3">
    <name type="scientific">Sphingobacterium zeae</name>
    <dbReference type="NCBI Taxonomy" id="1776859"/>
    <lineage>
        <taxon>Bacteria</taxon>
        <taxon>Pseudomonadati</taxon>
        <taxon>Bacteroidota</taxon>
        <taxon>Sphingobacteriia</taxon>
        <taxon>Sphingobacteriales</taxon>
        <taxon>Sphingobacteriaceae</taxon>
        <taxon>Sphingobacterium</taxon>
    </lineage>
</organism>
<dbReference type="RefSeq" id="WP_307186442.1">
    <property type="nucleotide sequence ID" value="NZ_JAUTBA010000001.1"/>
</dbReference>
<gene>
    <name evidence="2" type="ORF">QE382_002847</name>
</gene>
<dbReference type="InterPro" id="IPR052171">
    <property type="entry name" value="NHEJ_LigD"/>
</dbReference>
<keyword evidence="3" id="KW-1185">Reference proteome</keyword>
<dbReference type="Proteomes" id="UP001244640">
    <property type="component" value="Unassembled WGS sequence"/>
</dbReference>
<dbReference type="PANTHER" id="PTHR42705:SF2">
    <property type="entry name" value="BIFUNCTIONAL NON-HOMOLOGOUS END JOINING PROTEIN LIGD"/>
    <property type="match status" value="1"/>
</dbReference>
<evidence type="ECO:0000313" key="2">
    <source>
        <dbReference type="EMBL" id="MDQ1150863.1"/>
    </source>
</evidence>
<dbReference type="PANTHER" id="PTHR42705">
    <property type="entry name" value="BIFUNCTIONAL NON-HOMOLOGOUS END JOINING PROTEIN LIGD"/>
    <property type="match status" value="1"/>
</dbReference>
<accession>A0ABU0U7C2</accession>
<reference evidence="2 3" key="1">
    <citation type="submission" date="2023-07" db="EMBL/GenBank/DDBJ databases">
        <title>Functional and genomic diversity of the sorghum phyllosphere microbiome.</title>
        <authorList>
            <person name="Shade A."/>
        </authorList>
    </citation>
    <scope>NUCLEOTIDE SEQUENCE [LARGE SCALE GENOMIC DNA]</scope>
    <source>
        <strain evidence="2 3">SORGH_AS_0892</strain>
    </source>
</reference>
<proteinExistence type="predicted"/>
<dbReference type="Gene3D" id="3.90.920.10">
    <property type="entry name" value="DNA primase, PRIM domain"/>
    <property type="match status" value="1"/>
</dbReference>
<name>A0ABU0U7C2_9SPHI</name>
<dbReference type="EMBL" id="JAUTBA010000001">
    <property type="protein sequence ID" value="MDQ1150863.1"/>
    <property type="molecule type" value="Genomic_DNA"/>
</dbReference>
<sequence>MRGFRRLFKLGLLQKKFSIIIKLKSFVKTSGKTGLHIYIPCSGFSFEQTRIIANHLADQIHELVLDISTRSETINHRKGKVYIDANQNDYADTLAAPYSVRPYHKPIVSTPLDWTEVKPGLDRYKFTMDKILTRLKKREDFFTGIFDEKVVRRNSQKLKLL</sequence>